<keyword evidence="3" id="KW-1185">Reference proteome</keyword>
<accession>A0A8E5MG76</accession>
<feature type="region of interest" description="Disordered" evidence="1">
    <location>
        <begin position="60"/>
        <end position="79"/>
    </location>
</feature>
<sequence length="79" mass="8576">MRLAGRAGEGRAGQLSHHGASPPARLSKAVRTGELIGLPACTTTLPLPFPPQVSQVFLESHRDLTRPAKMTQTRRHQRA</sequence>
<evidence type="ECO:0000256" key="1">
    <source>
        <dbReference type="SAM" id="MobiDB-lite"/>
    </source>
</evidence>
<proteinExistence type="predicted"/>
<evidence type="ECO:0000313" key="3">
    <source>
        <dbReference type="Proteomes" id="UP000027002"/>
    </source>
</evidence>
<protein>
    <submittedName>
        <fullName evidence="2">Uncharacterized protein</fullName>
    </submittedName>
</protein>
<evidence type="ECO:0000313" key="2">
    <source>
        <dbReference type="EMBL" id="QUC18556.1"/>
    </source>
</evidence>
<dbReference type="KEGG" id="uvi:66063575"/>
<name>A0A8E5MG76_USTVR</name>
<dbReference type="Proteomes" id="UP000027002">
    <property type="component" value="Chromosome 2"/>
</dbReference>
<dbReference type="GeneID" id="66063575"/>
<feature type="region of interest" description="Disordered" evidence="1">
    <location>
        <begin position="1"/>
        <end position="27"/>
    </location>
</feature>
<organism evidence="2 3">
    <name type="scientific">Ustilaginoidea virens</name>
    <name type="common">Rice false smut fungus</name>
    <name type="synonym">Villosiclava virens</name>
    <dbReference type="NCBI Taxonomy" id="1159556"/>
    <lineage>
        <taxon>Eukaryota</taxon>
        <taxon>Fungi</taxon>
        <taxon>Dikarya</taxon>
        <taxon>Ascomycota</taxon>
        <taxon>Pezizomycotina</taxon>
        <taxon>Sordariomycetes</taxon>
        <taxon>Hypocreomycetidae</taxon>
        <taxon>Hypocreales</taxon>
        <taxon>Clavicipitaceae</taxon>
        <taxon>Ustilaginoidea</taxon>
    </lineage>
</organism>
<dbReference type="RefSeq" id="XP_042996229.1">
    <property type="nucleotide sequence ID" value="XM_043140295.1"/>
</dbReference>
<dbReference type="EMBL" id="CP072754">
    <property type="protein sequence ID" value="QUC18556.1"/>
    <property type="molecule type" value="Genomic_DNA"/>
</dbReference>
<gene>
    <name evidence="2" type="ORF">UV8b_02797</name>
</gene>
<reference evidence="2" key="1">
    <citation type="submission" date="2020-03" db="EMBL/GenBank/DDBJ databases">
        <title>A mixture of massive structural variations and highly conserved coding sequences in Ustilaginoidea virens genome.</title>
        <authorList>
            <person name="Zhang K."/>
            <person name="Zhao Z."/>
            <person name="Zhang Z."/>
            <person name="Li Y."/>
            <person name="Hsiang T."/>
            <person name="Sun W."/>
        </authorList>
    </citation>
    <scope>NUCLEOTIDE SEQUENCE</scope>
    <source>
        <strain evidence="2">UV-8b</strain>
    </source>
</reference>
<dbReference type="AlphaFoldDB" id="A0A8E5MG76"/>